<feature type="compositionally biased region" description="Pro residues" evidence="1">
    <location>
        <begin position="423"/>
        <end position="446"/>
    </location>
</feature>
<keyword evidence="2" id="KW-1133">Transmembrane helix</keyword>
<dbReference type="Proteomes" id="UP000620124">
    <property type="component" value="Unassembled WGS sequence"/>
</dbReference>
<evidence type="ECO:0000256" key="2">
    <source>
        <dbReference type="SAM" id="Phobius"/>
    </source>
</evidence>
<feature type="signal peptide" evidence="3">
    <location>
        <begin position="1"/>
        <end position="18"/>
    </location>
</feature>
<dbReference type="AlphaFoldDB" id="A0A8H6Y3F8"/>
<reference evidence="4" key="1">
    <citation type="submission" date="2020-05" db="EMBL/GenBank/DDBJ databases">
        <title>Mycena genomes resolve the evolution of fungal bioluminescence.</title>
        <authorList>
            <person name="Tsai I.J."/>
        </authorList>
    </citation>
    <scope>NUCLEOTIDE SEQUENCE</scope>
    <source>
        <strain evidence="4">CCC161011</strain>
    </source>
</reference>
<dbReference type="OrthoDB" id="3062174at2759"/>
<organism evidence="4 5">
    <name type="scientific">Mycena venus</name>
    <dbReference type="NCBI Taxonomy" id="2733690"/>
    <lineage>
        <taxon>Eukaryota</taxon>
        <taxon>Fungi</taxon>
        <taxon>Dikarya</taxon>
        <taxon>Basidiomycota</taxon>
        <taxon>Agaricomycotina</taxon>
        <taxon>Agaricomycetes</taxon>
        <taxon>Agaricomycetidae</taxon>
        <taxon>Agaricales</taxon>
        <taxon>Marasmiineae</taxon>
        <taxon>Mycenaceae</taxon>
        <taxon>Mycena</taxon>
    </lineage>
</organism>
<feature type="region of interest" description="Disordered" evidence="1">
    <location>
        <begin position="246"/>
        <end position="273"/>
    </location>
</feature>
<evidence type="ECO:0000256" key="1">
    <source>
        <dbReference type="SAM" id="MobiDB-lite"/>
    </source>
</evidence>
<proteinExistence type="predicted"/>
<accession>A0A8H6Y3F8</accession>
<evidence type="ECO:0000313" key="5">
    <source>
        <dbReference type="Proteomes" id="UP000620124"/>
    </source>
</evidence>
<keyword evidence="3" id="KW-0732">Signal</keyword>
<dbReference type="EMBL" id="JACAZI010000009">
    <property type="protein sequence ID" value="KAF7352598.1"/>
    <property type="molecule type" value="Genomic_DNA"/>
</dbReference>
<feature type="chain" id="PRO_5034169243" evidence="3">
    <location>
        <begin position="19"/>
        <end position="519"/>
    </location>
</feature>
<evidence type="ECO:0000313" key="4">
    <source>
        <dbReference type="EMBL" id="KAF7352598.1"/>
    </source>
</evidence>
<feature type="compositionally biased region" description="Basic and acidic residues" evidence="1">
    <location>
        <begin position="379"/>
        <end position="388"/>
    </location>
</feature>
<protein>
    <submittedName>
        <fullName evidence="4">Uncharacterized protein</fullName>
    </submittedName>
</protein>
<comment type="caution">
    <text evidence="4">The sequence shown here is derived from an EMBL/GenBank/DDBJ whole genome shotgun (WGS) entry which is preliminary data.</text>
</comment>
<feature type="compositionally biased region" description="Polar residues" evidence="1">
    <location>
        <begin position="505"/>
        <end position="519"/>
    </location>
</feature>
<name>A0A8H6Y3F8_9AGAR</name>
<feature type="region of interest" description="Disordered" evidence="1">
    <location>
        <begin position="379"/>
        <end position="519"/>
    </location>
</feature>
<keyword evidence="2" id="KW-0472">Membrane</keyword>
<feature type="compositionally biased region" description="Low complexity" evidence="1">
    <location>
        <begin position="398"/>
        <end position="412"/>
    </location>
</feature>
<feature type="region of interest" description="Disordered" evidence="1">
    <location>
        <begin position="323"/>
        <end position="351"/>
    </location>
</feature>
<feature type="compositionally biased region" description="Low complexity" evidence="1">
    <location>
        <begin position="447"/>
        <end position="491"/>
    </location>
</feature>
<keyword evidence="2" id="KW-0812">Transmembrane</keyword>
<evidence type="ECO:0000256" key="3">
    <source>
        <dbReference type="SAM" id="SignalP"/>
    </source>
</evidence>
<keyword evidence="5" id="KW-1185">Reference proteome</keyword>
<sequence>MLLLRLLSIGLFALLVASQDDGQPSDGVLNNMDGKTPCDMKEMFVQSCLPPQARDDNDPDTTPTPPPSPTPCICTNVFFNLWSACVYITHGNASLPVCESLQQNCTQASIDITTKPFQSNASYPKWVYMDLPANGTFNLAAAVESADGSQSHKWTTIQVVVPIIVFVVVVALGVGFFLYRRRRHANRQRPWMQTTGNRPRFHFPTLSSLQRVRELDRSSSWSIEEREEGLQEYQFVSYPSSLQGSRASGHVRLSSSSSGTLPGPPPLKIPSEKNKAPVWTWPGKSIWKGPLQSVQQLGDSIPRPWRATKRVAVKNIPGYRKFRVDGADSDSPLSQRPHAQSLLGHPERSRTNLHNETIFERENEDSDSDEEGLPLIAQEHSRSNHDAEPPANAARMISPPSGRESPGESNSSQRTARQKVPPASSPPRIPLPLPPPTPTQRPPPSPASSQQQPISVDISLGTSPVCSSSSCASTTDVLSFSSISGFSSVGGTKSTTTPQPPASSDLPTSTTSHLPQALP</sequence>
<gene>
    <name evidence="4" type="ORF">MVEN_01225300</name>
</gene>
<feature type="transmembrane region" description="Helical" evidence="2">
    <location>
        <begin position="159"/>
        <end position="179"/>
    </location>
</feature>